<gene>
    <name evidence="1" type="ORF">PGIGA_G00236310</name>
</gene>
<keyword evidence="2" id="KW-1185">Reference proteome</keyword>
<evidence type="ECO:0000313" key="1">
    <source>
        <dbReference type="EMBL" id="MCI4380128.1"/>
    </source>
</evidence>
<proteinExistence type="predicted"/>
<dbReference type="EMBL" id="CM040460">
    <property type="protein sequence ID" value="MCI4380128.1"/>
    <property type="molecule type" value="Genomic_DNA"/>
</dbReference>
<name>A0ACC5WM53_PANGG</name>
<sequence>MSQKLTPDSAQKGFAVGRGLLAAAETLNFSMGESRPDPYGSSSQQHGGLMGLGGVDSQDSQLAPRRVGNPLSNTMKLFASLGLSPNDLDALAQVPEENISVETLPHLIMQLKNRKAEASRHLTSDLLSQSLSPDPSYRGGRDEWRDVQGGRLDRSAASASQSRTSQADFGYSSTQDLSSRSYDMVDYGSGGSSRDRQYSELSTDRYRGLGTTSSSTSDDLFMQRRMGSPSQGKIQDFLGVMPHMFPHVCSLCDFDVHSSMEWTQHTTGMRHAENRRVLLQLYPDWDPQMPSGRMSDSLSLSSKSRSDGLLGAAPSSMRQRTSMNSGWGSTSSMSMSSKTSSYSVTPKIRSRVVVVKYDEKPKLSALFALASRFGAIREHLVLKNKAFLELTTHEEALAMTNHYQNKPATLHGREVKIYLSKELLVIEKNDRPDRENRNRDTGPVVFFSNLPRETEKKAELLTVARRFGTVVNHLFLNDQAFVQMSNSEDAEMLVKYYTIHPLTISRRTIHMNICTKYKTLTVIPGKGEQLKEEPEESGQKNSSSRTSSKSSSKPQRSSSSRVKESSSEKAQESKSKEGEEEVRAEAGSGDEGQGVVEAHDEEEEALGEDQVTEESVTAQPDQEASMEFEDSAMEPEEEGEEENEHDGEDTEIPEEEALEQEHQTEQPVEHDEDQKQEDNTELKETDGQDDVEQDEGAADDSVEQEVPEESDFPEDLDEFVTLDELAEEDEAERHDSRSRERASSGRSRESGGLRVVNVVGFKRSYGYLDEILALAKPFGKVVRHLVLHSRPEAFLEFSSEQEARSMVRFYNGNVIPSVCGKTVKIYHSMTYATIQSGKVVYIGHIPPFKSSDASFLKVAEPFGKVRRYYLNRSRCECFIEMERGEDAERFVESARLNPLKFEGKRLLVYISRKYKQLKHGHRPPTSEDKRPAKREHSEEREESQSSSSAKTTTVKEEEPPSKKAKEEKPSEEKALSVPQEEEEEEEEKEKEVEVEVKSEPCESVAEVNNEHTEEHNTDTTETQNVELKPPKVESDIDVPPTESSSVASSAGVSEKSQEPTEAPTPPTESVKKPETAIDALGPYEPNVPVGVEFVKMGYYCRVCFLFYSNEDTAKKVHCSSQAHYEKLKKHLEKEKAKAQSNREKN</sequence>
<evidence type="ECO:0000313" key="2">
    <source>
        <dbReference type="Proteomes" id="UP000829447"/>
    </source>
</evidence>
<accession>A0ACC5WM53</accession>
<protein>
    <submittedName>
        <fullName evidence="1">Uncharacterized protein</fullName>
    </submittedName>
</protein>
<organism evidence="1 2">
    <name type="scientific">Pangasianodon gigas</name>
    <name type="common">Mekong giant catfish</name>
    <name type="synonym">Pangasius gigas</name>
    <dbReference type="NCBI Taxonomy" id="30993"/>
    <lineage>
        <taxon>Eukaryota</taxon>
        <taxon>Metazoa</taxon>
        <taxon>Chordata</taxon>
        <taxon>Craniata</taxon>
        <taxon>Vertebrata</taxon>
        <taxon>Euteleostomi</taxon>
        <taxon>Actinopterygii</taxon>
        <taxon>Neopterygii</taxon>
        <taxon>Teleostei</taxon>
        <taxon>Ostariophysi</taxon>
        <taxon>Siluriformes</taxon>
        <taxon>Pangasiidae</taxon>
        <taxon>Pangasianodon</taxon>
    </lineage>
</organism>
<reference evidence="1 2" key="1">
    <citation type="journal article" date="2022" name="bioRxiv">
        <title>An ancient truncated duplication of the anti-Mullerian hormone receptor type 2 gene is a potential conserved master sex determinant in the Pangasiidae catfish family.</title>
        <authorList>
            <person name="Wen M."/>
            <person name="Pan Q."/>
            <person name="Jouanno E."/>
            <person name="Montfort J."/>
            <person name="Zahm M."/>
            <person name="Cabau C."/>
            <person name="Klopp C."/>
            <person name="Iampietro C."/>
            <person name="Roques C."/>
            <person name="Bouchez O."/>
            <person name="Castinel A."/>
            <person name="Donnadieu C."/>
            <person name="Parrinello H."/>
            <person name="Poncet C."/>
            <person name="Belmonte E."/>
            <person name="Gautier V."/>
            <person name="Avarre J.-C."/>
            <person name="Dugue R."/>
            <person name="Gustiano R."/>
            <person name="Ha T.T.T."/>
            <person name="Campet M."/>
            <person name="Sriphairoj K."/>
            <person name="Ribolli J."/>
            <person name="de Almeida F.L."/>
            <person name="Desvignes T."/>
            <person name="Postlethwait J.H."/>
            <person name="Bucao C.F."/>
            <person name="Robinson-Rechavi M."/>
            <person name="Bobe J."/>
            <person name="Herpin A."/>
            <person name="Guiguen Y."/>
        </authorList>
    </citation>
    <scope>NUCLEOTIDE SEQUENCE [LARGE SCALE GENOMIC DNA]</scope>
    <source>
        <strain evidence="1">YG-Dec2019</strain>
    </source>
</reference>
<dbReference type="Proteomes" id="UP000829447">
    <property type="component" value="Linkage Group LG7"/>
</dbReference>
<comment type="caution">
    <text evidence="1">The sequence shown here is derived from an EMBL/GenBank/DDBJ whole genome shotgun (WGS) entry which is preliminary data.</text>
</comment>